<feature type="region of interest" description="Disordered" evidence="1">
    <location>
        <begin position="128"/>
        <end position="200"/>
    </location>
</feature>
<dbReference type="Proteomes" id="UP000485058">
    <property type="component" value="Unassembled WGS sequence"/>
</dbReference>
<feature type="compositionally biased region" description="Low complexity" evidence="1">
    <location>
        <begin position="188"/>
        <end position="200"/>
    </location>
</feature>
<feature type="region of interest" description="Disordered" evidence="1">
    <location>
        <begin position="308"/>
        <end position="349"/>
    </location>
</feature>
<dbReference type="AlphaFoldDB" id="A0A699Z107"/>
<evidence type="ECO:0000313" key="2">
    <source>
        <dbReference type="EMBL" id="GFH15195.1"/>
    </source>
</evidence>
<organism evidence="2 3">
    <name type="scientific">Haematococcus lacustris</name>
    <name type="common">Green alga</name>
    <name type="synonym">Haematococcus pluvialis</name>
    <dbReference type="NCBI Taxonomy" id="44745"/>
    <lineage>
        <taxon>Eukaryota</taxon>
        <taxon>Viridiplantae</taxon>
        <taxon>Chlorophyta</taxon>
        <taxon>core chlorophytes</taxon>
        <taxon>Chlorophyceae</taxon>
        <taxon>CS clade</taxon>
        <taxon>Chlamydomonadales</taxon>
        <taxon>Haematococcaceae</taxon>
        <taxon>Haematococcus</taxon>
    </lineage>
</organism>
<evidence type="ECO:0000313" key="3">
    <source>
        <dbReference type="Proteomes" id="UP000485058"/>
    </source>
</evidence>
<sequence>MDVPHSIDCQSPGLDAGVGLLELRLHLRGAAAASRLLDCLQQPAGDLGASLATALNAPCGATLLLYATLSPPAAASAHSSALPVDTAPGHSSATPLGLACVLEQDPSLLPPGGSISRTLDVPAMCCGVAPGGPPAPEDSSSFEPSYPGASEESSEGSSDDGLPVEVSVYEASDESGYVTKHQSDGDHSSGSSSGSTSVQEVGSEAVPGFFDWMTWLTVSLSSPLSCGEVALQLLDLVAKEGGLPALLDPGLGGVLDMWVGDNIACDSIRRGTFRDTTLDSRHTFAALSLALATPQNAALDTERLASQQAQLVPAPVTEPSSRPSPEVSQESSQELSELKQLPLTFSDLP</sequence>
<comment type="caution">
    <text evidence="2">The sequence shown here is derived from an EMBL/GenBank/DDBJ whole genome shotgun (WGS) entry which is preliminary data.</text>
</comment>
<dbReference type="EMBL" id="BLLF01000818">
    <property type="protein sequence ID" value="GFH15195.1"/>
    <property type="molecule type" value="Genomic_DNA"/>
</dbReference>
<name>A0A699Z107_HAELA</name>
<reference evidence="2 3" key="1">
    <citation type="submission" date="2020-02" db="EMBL/GenBank/DDBJ databases">
        <title>Draft genome sequence of Haematococcus lacustris strain NIES-144.</title>
        <authorList>
            <person name="Morimoto D."/>
            <person name="Nakagawa S."/>
            <person name="Yoshida T."/>
            <person name="Sawayama S."/>
        </authorList>
    </citation>
    <scope>NUCLEOTIDE SEQUENCE [LARGE SCALE GENOMIC DNA]</scope>
    <source>
        <strain evidence="2 3">NIES-144</strain>
    </source>
</reference>
<evidence type="ECO:0000256" key="1">
    <source>
        <dbReference type="SAM" id="MobiDB-lite"/>
    </source>
</evidence>
<gene>
    <name evidence="2" type="ORF">HaLaN_11379</name>
</gene>
<proteinExistence type="predicted"/>
<accession>A0A699Z107</accession>
<protein>
    <submittedName>
        <fullName evidence="2">Uncharacterized protein</fullName>
    </submittedName>
</protein>
<keyword evidence="3" id="KW-1185">Reference proteome</keyword>
<feature type="compositionally biased region" description="Low complexity" evidence="1">
    <location>
        <begin position="318"/>
        <end position="343"/>
    </location>
</feature>